<proteinExistence type="predicted"/>
<gene>
    <name evidence="1" type="ORF">LCGC14_2307910</name>
</gene>
<reference evidence="1" key="1">
    <citation type="journal article" date="2015" name="Nature">
        <title>Complex archaea that bridge the gap between prokaryotes and eukaryotes.</title>
        <authorList>
            <person name="Spang A."/>
            <person name="Saw J.H."/>
            <person name="Jorgensen S.L."/>
            <person name="Zaremba-Niedzwiedzka K."/>
            <person name="Martijn J."/>
            <person name="Lind A.E."/>
            <person name="van Eijk R."/>
            <person name="Schleper C."/>
            <person name="Guy L."/>
            <person name="Ettema T.J."/>
        </authorList>
    </citation>
    <scope>NUCLEOTIDE SEQUENCE</scope>
</reference>
<organism evidence="1">
    <name type="scientific">marine sediment metagenome</name>
    <dbReference type="NCBI Taxonomy" id="412755"/>
    <lineage>
        <taxon>unclassified sequences</taxon>
        <taxon>metagenomes</taxon>
        <taxon>ecological metagenomes</taxon>
    </lineage>
</organism>
<comment type="caution">
    <text evidence="1">The sequence shown here is derived from an EMBL/GenBank/DDBJ whole genome shotgun (WGS) entry which is preliminary data.</text>
</comment>
<evidence type="ECO:0000313" key="1">
    <source>
        <dbReference type="EMBL" id="KKL50194.1"/>
    </source>
</evidence>
<sequence>MFAESKGDCGENNGWLEQPMTKHEEVEALRLKHARLVERIESIDQTTVKLKRDREDLIDEAVATWAEMKEKEEE</sequence>
<dbReference type="EMBL" id="LAZR01032688">
    <property type="protein sequence ID" value="KKL50194.1"/>
    <property type="molecule type" value="Genomic_DNA"/>
</dbReference>
<protein>
    <submittedName>
        <fullName evidence="1">Uncharacterized protein</fullName>
    </submittedName>
</protein>
<accession>A0A0F9CLZ6</accession>
<name>A0A0F9CLZ6_9ZZZZ</name>
<dbReference type="AlphaFoldDB" id="A0A0F9CLZ6"/>